<feature type="region of interest" description="Disordered" evidence="2">
    <location>
        <begin position="46"/>
        <end position="96"/>
    </location>
</feature>
<evidence type="ECO:0000313" key="3">
    <source>
        <dbReference type="EMBL" id="KAL1208224.1"/>
    </source>
</evidence>
<feature type="compositionally biased region" description="Polar residues" evidence="2">
    <location>
        <begin position="86"/>
        <end position="95"/>
    </location>
</feature>
<gene>
    <name evidence="3" type="ORF">V5N11_034940</name>
</gene>
<reference evidence="3 4" key="1">
    <citation type="submission" date="2024-04" db="EMBL/GenBank/DDBJ databases">
        <title>Genome assembly C_amara_ONT_v2.</title>
        <authorList>
            <person name="Yant L."/>
            <person name="Moore C."/>
            <person name="Slenker M."/>
        </authorList>
    </citation>
    <scope>NUCLEOTIDE SEQUENCE [LARGE SCALE GENOMIC DNA]</scope>
    <source>
        <tissue evidence="3">Leaf</tissue>
    </source>
</reference>
<feature type="compositionally biased region" description="Basic and acidic residues" evidence="2">
    <location>
        <begin position="528"/>
        <end position="539"/>
    </location>
</feature>
<feature type="region of interest" description="Disordered" evidence="2">
    <location>
        <begin position="132"/>
        <end position="648"/>
    </location>
</feature>
<keyword evidence="4" id="KW-1185">Reference proteome</keyword>
<feature type="compositionally biased region" description="Basic residues" evidence="2">
    <location>
        <begin position="163"/>
        <end position="174"/>
    </location>
</feature>
<dbReference type="AlphaFoldDB" id="A0ABD1AXR3"/>
<dbReference type="PANTHER" id="PTHR35358:SF13">
    <property type="entry name" value="PEARLI 4 PROTEIN-RELATED"/>
    <property type="match status" value="1"/>
</dbReference>
<evidence type="ECO:0000256" key="2">
    <source>
        <dbReference type="SAM" id="MobiDB-lite"/>
    </source>
</evidence>
<feature type="compositionally biased region" description="Low complexity" evidence="2">
    <location>
        <begin position="60"/>
        <end position="70"/>
    </location>
</feature>
<dbReference type="Proteomes" id="UP001558713">
    <property type="component" value="Unassembled WGS sequence"/>
</dbReference>
<feature type="compositionally biased region" description="Basic and acidic residues" evidence="2">
    <location>
        <begin position="493"/>
        <end position="513"/>
    </location>
</feature>
<dbReference type="SUPFAM" id="SSF57997">
    <property type="entry name" value="Tropomyosin"/>
    <property type="match status" value="1"/>
</dbReference>
<evidence type="ECO:0000313" key="4">
    <source>
        <dbReference type="Proteomes" id="UP001558713"/>
    </source>
</evidence>
<feature type="region of interest" description="Disordered" evidence="2">
    <location>
        <begin position="675"/>
        <end position="703"/>
    </location>
</feature>
<feature type="compositionally biased region" description="Basic and acidic residues" evidence="2">
    <location>
        <begin position="220"/>
        <end position="240"/>
    </location>
</feature>
<feature type="compositionally biased region" description="Basic and acidic residues" evidence="2">
    <location>
        <begin position="175"/>
        <end position="205"/>
    </location>
</feature>
<dbReference type="PANTHER" id="PTHR35358">
    <property type="entry name" value="OS06G0711100 PROTEIN"/>
    <property type="match status" value="1"/>
</dbReference>
<dbReference type="Pfam" id="PF05278">
    <property type="entry name" value="PEARLI-4"/>
    <property type="match status" value="1"/>
</dbReference>
<evidence type="ECO:0000256" key="1">
    <source>
        <dbReference type="SAM" id="Coils"/>
    </source>
</evidence>
<protein>
    <submittedName>
        <fullName evidence="3">MATH domain and coiled-coil domain-containing protein</fullName>
    </submittedName>
</protein>
<keyword evidence="1" id="KW-0175">Coiled coil</keyword>
<feature type="compositionally biased region" description="Basic and acidic residues" evidence="2">
    <location>
        <begin position="276"/>
        <end position="453"/>
    </location>
</feature>
<feature type="region of interest" description="Disordered" evidence="2">
    <location>
        <begin position="733"/>
        <end position="772"/>
    </location>
</feature>
<feature type="compositionally biased region" description="Basic and acidic residues" evidence="2">
    <location>
        <begin position="743"/>
        <end position="759"/>
    </location>
</feature>
<sequence>MEMVSGRVIPGCSNAGNPFHECTDICIERINAGDVVYKKEKKLFGFGKRTPSKDTPPSTPGRGSRSPLPSYFAKKKVESESSSPSNDFNNGNFLSRLSPLQGHKIESANSLDSLPGSPSLALYSGGDYFARRTDLRRDEDDDDVSPRPFGPHPKTPEHPLRTPQHRPRTPQHRYAHQEDPSSVETRPRTPEHRYNTSDTRPRTPIHESAATGRRPQTPETRPRTPEHRSATSDTRPRTPIHESAATGRRPQTSETRPRTPIHESAATGRRPQTSETRPRTPIHESAATERRPQTSETRPRTPIHESAATERRPQTSETRPRTPIHESAATERRPQTSETRPRTPIHESAATERRPQTSETRPRTPIHESAATERRPQTSETRPRTPIHESAATERRPQTSETRPRTPIHESAAMERRPQTSETRPRTPIHESAATERRPQTSETRPRTPEHRSGTSNTRPGTPEHRYSTSDTRPRTPIHESAAIGRRPQTPETRPRTPEHRSATSDTRPRTPIHESAATGRRPQTPETRPRTGEHRGRSPEIMARSPGPRSKTPEPQPTYFEPLSRTPKQRSKTPEPSPRIPQAQPISHRSLDSAALQTPQTVETRPRTPEHQRRNVETIHESRPNAAVYRKRSPVHREKVSQTQQTQAYNYLGSKAESVYIDKDDESVLLFPELLLSPHDGPPSRPYTPNRRSGYETPTKQEEHFDQLDDSASSDDDKFSFVDDQDEKSVWIYPEIAQNSPVHHESSRKSRMEQDKANNEPPELPDESQSFSIIEISRMKGIVTKKSETRDEMQSILSESYVSVGDYKVRVSVSATLQHILKKHGDIASASKLHSLATRSHYLDMLASVVFELQTTPLEHLRESRLVEMVAIVKDVESVKIKVDWLKPVLEEIVEAMKHYDEQKMSVMEKEVWERDVLLARQEIEKEVKDLKEKEKKVKEWKERMTEKAGKLGDVDMRRARLHKSFEFLSSKVDKFQGKPILQGIL</sequence>
<dbReference type="EMBL" id="JBANAX010000456">
    <property type="protein sequence ID" value="KAL1208224.1"/>
    <property type="molecule type" value="Genomic_DNA"/>
</dbReference>
<feature type="compositionally biased region" description="Basic and acidic residues" evidence="2">
    <location>
        <begin position="462"/>
        <end position="478"/>
    </location>
</feature>
<accession>A0ABD1AXR3</accession>
<feature type="coiled-coil region" evidence="1">
    <location>
        <begin position="915"/>
        <end position="952"/>
    </location>
</feature>
<dbReference type="InterPro" id="IPR007942">
    <property type="entry name" value="PLipase-like"/>
</dbReference>
<name>A0ABD1AXR3_CARAN</name>
<feature type="compositionally biased region" description="Basic and acidic residues" evidence="2">
    <location>
        <begin position="605"/>
        <end position="624"/>
    </location>
</feature>
<organism evidence="3 4">
    <name type="scientific">Cardamine amara subsp. amara</name>
    <dbReference type="NCBI Taxonomy" id="228776"/>
    <lineage>
        <taxon>Eukaryota</taxon>
        <taxon>Viridiplantae</taxon>
        <taxon>Streptophyta</taxon>
        <taxon>Embryophyta</taxon>
        <taxon>Tracheophyta</taxon>
        <taxon>Spermatophyta</taxon>
        <taxon>Magnoliopsida</taxon>
        <taxon>eudicotyledons</taxon>
        <taxon>Gunneridae</taxon>
        <taxon>Pentapetalae</taxon>
        <taxon>rosids</taxon>
        <taxon>malvids</taxon>
        <taxon>Brassicales</taxon>
        <taxon>Brassicaceae</taxon>
        <taxon>Cardamineae</taxon>
        <taxon>Cardamine</taxon>
    </lineage>
</organism>
<proteinExistence type="predicted"/>
<comment type="caution">
    <text evidence="3">The sequence shown here is derived from an EMBL/GenBank/DDBJ whole genome shotgun (WGS) entry which is preliminary data.</text>
</comment>